<dbReference type="PANTHER" id="PTHR11552">
    <property type="entry name" value="GLUCOSE-METHANOL-CHOLINE GMC OXIDOREDUCTASE"/>
    <property type="match status" value="1"/>
</dbReference>
<keyword evidence="2" id="KW-0274">FAD</keyword>
<feature type="transmembrane region" description="Helical" evidence="3">
    <location>
        <begin position="7"/>
        <end position="28"/>
    </location>
</feature>
<dbReference type="PANTHER" id="PTHR11552:SF186">
    <property type="entry name" value="GLUCOSE-METHANOL-CHOLINE OXIDOREDUCTASE N-TERMINAL DOMAIN-CONTAINING PROTEIN"/>
    <property type="match status" value="1"/>
</dbReference>
<dbReference type="SUPFAM" id="SSF54373">
    <property type="entry name" value="FAD-linked reductases, C-terminal domain"/>
    <property type="match status" value="1"/>
</dbReference>
<organism evidence="6 7">
    <name type="scientific">Frankliniella occidentalis</name>
    <name type="common">Western flower thrips</name>
    <name type="synonym">Euthrips occidentalis</name>
    <dbReference type="NCBI Taxonomy" id="133901"/>
    <lineage>
        <taxon>Eukaryota</taxon>
        <taxon>Metazoa</taxon>
        <taxon>Ecdysozoa</taxon>
        <taxon>Arthropoda</taxon>
        <taxon>Hexapoda</taxon>
        <taxon>Insecta</taxon>
        <taxon>Pterygota</taxon>
        <taxon>Neoptera</taxon>
        <taxon>Paraneoptera</taxon>
        <taxon>Thysanoptera</taxon>
        <taxon>Terebrantia</taxon>
        <taxon>Thripoidea</taxon>
        <taxon>Thripidae</taxon>
        <taxon>Frankliniella</taxon>
    </lineage>
</organism>
<dbReference type="Gene3D" id="3.50.50.60">
    <property type="entry name" value="FAD/NAD(P)-binding domain"/>
    <property type="match status" value="1"/>
</dbReference>
<name>A0A9C6WN63_FRAOC</name>
<dbReference type="SUPFAM" id="SSF51905">
    <property type="entry name" value="FAD/NAD(P)-binding domain"/>
    <property type="match status" value="1"/>
</dbReference>
<dbReference type="GeneID" id="113210757"/>
<dbReference type="GO" id="GO:0016614">
    <property type="term" value="F:oxidoreductase activity, acting on CH-OH group of donors"/>
    <property type="evidence" value="ECO:0007669"/>
    <property type="project" value="InterPro"/>
</dbReference>
<reference evidence="7" key="1">
    <citation type="submission" date="2025-08" db="UniProtKB">
        <authorList>
            <consortium name="RefSeq"/>
        </authorList>
    </citation>
    <scope>IDENTIFICATION</scope>
    <source>
        <tissue evidence="7">Whole organism</tissue>
    </source>
</reference>
<keyword evidence="2" id="KW-0285">Flavoprotein</keyword>
<dbReference type="PIRSF" id="PIRSF000137">
    <property type="entry name" value="Alcohol_oxidase"/>
    <property type="match status" value="1"/>
</dbReference>
<dbReference type="PROSITE" id="PS00624">
    <property type="entry name" value="GMC_OXRED_2"/>
    <property type="match status" value="1"/>
</dbReference>
<dbReference type="GO" id="GO:0050660">
    <property type="term" value="F:flavin adenine dinucleotide binding"/>
    <property type="evidence" value="ECO:0007669"/>
    <property type="project" value="InterPro"/>
</dbReference>
<accession>A0A9C6WN63</accession>
<dbReference type="Pfam" id="PF00732">
    <property type="entry name" value="GMC_oxred_N"/>
    <property type="match status" value="1"/>
</dbReference>
<evidence type="ECO:0000256" key="1">
    <source>
        <dbReference type="ARBA" id="ARBA00010790"/>
    </source>
</evidence>
<keyword evidence="3" id="KW-1133">Transmembrane helix</keyword>
<dbReference type="InterPro" id="IPR007867">
    <property type="entry name" value="GMC_OxRtase_C"/>
</dbReference>
<dbReference type="InterPro" id="IPR000172">
    <property type="entry name" value="GMC_OxRdtase_N"/>
</dbReference>
<evidence type="ECO:0000313" key="6">
    <source>
        <dbReference type="Proteomes" id="UP000504606"/>
    </source>
</evidence>
<keyword evidence="3" id="KW-0472">Membrane</keyword>
<evidence type="ECO:0000259" key="4">
    <source>
        <dbReference type="PROSITE" id="PS00623"/>
    </source>
</evidence>
<dbReference type="AlphaFoldDB" id="A0A9C6WN63"/>
<evidence type="ECO:0000256" key="2">
    <source>
        <dbReference type="RuleBase" id="RU003968"/>
    </source>
</evidence>
<evidence type="ECO:0000259" key="5">
    <source>
        <dbReference type="PROSITE" id="PS00624"/>
    </source>
</evidence>
<gene>
    <name evidence="7" type="primary">LOC113210757</name>
</gene>
<dbReference type="Proteomes" id="UP000504606">
    <property type="component" value="Unplaced"/>
</dbReference>
<dbReference type="InterPro" id="IPR012132">
    <property type="entry name" value="GMC_OxRdtase"/>
</dbReference>
<sequence>MASLYSLLLRLFIVCFLALTRWVVIPIWRPDMARSPVQDVQERGVPLLHRYDYIIVGAGSAGSVLANRLSEDPSVSVLLLEAGVDEDPLHDVVAAYPVLPNGPHDWAFKTVPQEHACQSLRGNMSSWPRGKGLGGSSSINAMLYYRGNRRDYDHWRDEFGLKGWGYDDVLPYFKKSEDMRDPALKDSPFHGLGGPLTVEPYKFYAGIAEDFLEAGKDLGLPVLVDQNGAVQTGLTRPHGTLRDGLRCSTAKAFLRPAAARPNLHISLRSTALKVLLTGPAEDLRAVGLRFRKGGAEREVLAGREVILAAGAVQSPQLLMVSGLGPSDALRRAGVPPALDLPGVGANLQDHVGMAGLIWLLDGAAHKTTMVTRSASFQGLVDFIRGQGGPMYGLSMGEVLGFVSTKYANASDDHPDVQIFMASISDAGDCGLVNAANLGLEPSVYDAAYGPVLLRDAVTCLPIVLRPKARGSLTITAPTMDTPPTIDPMYLSHPDDVGVLVEGAKVCERLMQTKTMKAMNARPNPNKFPACDHLELLSDEHLDCQARQYTMTIYHPVGTCRMGRRDDPLAVVDERLRVRGVRGLRVVDASVMPTLPSGNTNAPTIMVAEKAADLIKEDAKVRDQETKTRLKYFVAFGGWS</sequence>
<evidence type="ECO:0000313" key="7">
    <source>
        <dbReference type="RefSeq" id="XP_052122207.1"/>
    </source>
</evidence>
<dbReference type="KEGG" id="foc:113210757"/>
<evidence type="ECO:0000256" key="3">
    <source>
        <dbReference type="SAM" id="Phobius"/>
    </source>
</evidence>
<dbReference type="OrthoDB" id="269227at2759"/>
<keyword evidence="3" id="KW-0812">Transmembrane</keyword>
<dbReference type="RefSeq" id="XP_052122207.1">
    <property type="nucleotide sequence ID" value="XM_052266247.1"/>
</dbReference>
<feature type="domain" description="Glucose-methanol-choline oxidoreductase N-terminal" evidence="4">
    <location>
        <begin position="130"/>
        <end position="153"/>
    </location>
</feature>
<keyword evidence="6" id="KW-1185">Reference proteome</keyword>
<dbReference type="Gene3D" id="3.30.560.10">
    <property type="entry name" value="Glucose Oxidase, domain 3"/>
    <property type="match status" value="1"/>
</dbReference>
<protein>
    <submittedName>
        <fullName evidence="7">Glucose dehydrogenase [FAD, quinone]</fullName>
    </submittedName>
</protein>
<dbReference type="PROSITE" id="PS00623">
    <property type="entry name" value="GMC_OXRED_1"/>
    <property type="match status" value="1"/>
</dbReference>
<feature type="domain" description="Glucose-methanol-choline oxidoreductase N-terminal" evidence="5">
    <location>
        <begin position="310"/>
        <end position="324"/>
    </location>
</feature>
<proteinExistence type="inferred from homology"/>
<dbReference type="InterPro" id="IPR036188">
    <property type="entry name" value="FAD/NAD-bd_sf"/>
</dbReference>
<dbReference type="Pfam" id="PF05199">
    <property type="entry name" value="GMC_oxred_C"/>
    <property type="match status" value="1"/>
</dbReference>
<comment type="similarity">
    <text evidence="1 2">Belongs to the GMC oxidoreductase family.</text>
</comment>